<keyword evidence="4" id="KW-1003">Cell membrane</keyword>
<comment type="caution">
    <text evidence="11">The sequence shown here is derived from an EMBL/GenBank/DDBJ whole genome shotgun (WGS) entry which is preliminary data.</text>
</comment>
<evidence type="ECO:0000256" key="1">
    <source>
        <dbReference type="ARBA" id="ARBA00004651"/>
    </source>
</evidence>
<dbReference type="InterPro" id="IPR002528">
    <property type="entry name" value="MATE_fam"/>
</dbReference>
<feature type="transmembrane region" description="Helical" evidence="10">
    <location>
        <begin position="362"/>
        <end position="382"/>
    </location>
</feature>
<dbReference type="GO" id="GO:0042910">
    <property type="term" value="F:xenobiotic transmembrane transporter activity"/>
    <property type="evidence" value="ECO:0007669"/>
    <property type="project" value="InterPro"/>
</dbReference>
<feature type="transmembrane region" description="Helical" evidence="10">
    <location>
        <begin position="93"/>
        <end position="111"/>
    </location>
</feature>
<evidence type="ECO:0000256" key="9">
    <source>
        <dbReference type="ARBA" id="ARBA00031636"/>
    </source>
</evidence>
<dbReference type="InterPro" id="IPR050222">
    <property type="entry name" value="MATE_MdtK"/>
</dbReference>
<dbReference type="OrthoDB" id="214119at2157"/>
<feature type="transmembrane region" description="Helical" evidence="10">
    <location>
        <begin position="131"/>
        <end position="148"/>
    </location>
</feature>
<evidence type="ECO:0000256" key="6">
    <source>
        <dbReference type="ARBA" id="ARBA00022989"/>
    </source>
</evidence>
<dbReference type="InterPro" id="IPR048279">
    <property type="entry name" value="MdtK-like"/>
</dbReference>
<dbReference type="STRING" id="699431.SY89_00337"/>
<dbReference type="NCBIfam" id="TIGR00797">
    <property type="entry name" value="matE"/>
    <property type="match status" value="1"/>
</dbReference>
<keyword evidence="6 10" id="KW-1133">Transmembrane helix</keyword>
<feature type="transmembrane region" description="Helical" evidence="10">
    <location>
        <begin position="322"/>
        <end position="342"/>
    </location>
</feature>
<evidence type="ECO:0000256" key="4">
    <source>
        <dbReference type="ARBA" id="ARBA00022475"/>
    </source>
</evidence>
<keyword evidence="12" id="KW-1185">Reference proteome</keyword>
<keyword evidence="7" id="KW-0406">Ion transport</keyword>
<gene>
    <name evidence="11" type="ORF">SY89_00337</name>
</gene>
<dbReference type="Proteomes" id="UP000050535">
    <property type="component" value="Unassembled WGS sequence"/>
</dbReference>
<dbReference type="Pfam" id="PF01554">
    <property type="entry name" value="MatE"/>
    <property type="match status" value="2"/>
</dbReference>
<dbReference type="GO" id="GO:0005886">
    <property type="term" value="C:plasma membrane"/>
    <property type="evidence" value="ECO:0007669"/>
    <property type="project" value="UniProtKB-SubCell"/>
</dbReference>
<sequence>MDWPRVRAVWKRVISLAWPVMAEQTFRTLMRTVDIVVTATFNPASVVAIGLADLYARLPLRIGLGLGGGTIALSSQDSGAAADANRDEAITQGILLGALLGVPFMLLGFFLSEPAIRVFGAGQNVENLDRVVTLGSTYLAIIFATAPARHVALIGARALQGTGDTRTPMYVNVVANGLNITGSLALGLGFAPLGIPRLKIVGVGLATAAANVFTASMLCLAIWTDWSEADFAWPEDWVIAKQLIVVSTPKIAEGFASTAAEFPFNAILLGFGQPVNAGFQIGRRMYQQVTGPLSRGYNVAASVVVGQRLGEGDAAGARFEGWAVAALGLLTVGGVGVGLVFAADTFVSLFTSNPGTVGYAVAFAQVYGVCGAALVVFSVLSGGLQGASETRIPFVARTSGVFGLQLGLTFLLGVVLGWGALGAYVGIGATYVWMSLVVAAGFHFTDWADRAAEMMAERGSDVSVYG</sequence>
<evidence type="ECO:0000256" key="7">
    <source>
        <dbReference type="ARBA" id="ARBA00023065"/>
    </source>
</evidence>
<comment type="subcellular location">
    <subcellularLocation>
        <location evidence="1">Cell membrane</location>
        <topology evidence="1">Multi-pass membrane protein</topology>
    </subcellularLocation>
</comment>
<dbReference type="RefSeq" id="WP_054582876.1">
    <property type="nucleotide sequence ID" value="NZ_LGUC01000001.1"/>
</dbReference>
<evidence type="ECO:0000256" key="5">
    <source>
        <dbReference type="ARBA" id="ARBA00022692"/>
    </source>
</evidence>
<dbReference type="PANTHER" id="PTHR43298">
    <property type="entry name" value="MULTIDRUG RESISTANCE PROTEIN NORM-RELATED"/>
    <property type="match status" value="1"/>
</dbReference>
<reference evidence="11" key="1">
    <citation type="submission" date="2015-08" db="EMBL/GenBank/DDBJ databases">
        <title>Genome sequence of extreme halophilic archaea of Halolamina pelagica CDK2 isolated from Rann of Kutch, India.</title>
        <authorList>
            <person name="Kaushik R."/>
            <person name="Gaba S."/>
            <person name="Singh R.N."/>
            <person name="Abrol S."/>
            <person name="Yadav A.N."/>
            <person name="Saxena A.K."/>
        </authorList>
    </citation>
    <scope>NUCLEOTIDE SEQUENCE</scope>
    <source>
        <strain evidence="11">CDK2</strain>
    </source>
</reference>
<dbReference type="GO" id="GO:0006811">
    <property type="term" value="P:monoatomic ion transport"/>
    <property type="evidence" value="ECO:0007669"/>
    <property type="project" value="UniProtKB-KW"/>
</dbReference>
<feature type="transmembrane region" description="Helical" evidence="10">
    <location>
        <begin position="200"/>
        <end position="223"/>
    </location>
</feature>
<keyword evidence="2" id="KW-0813">Transport</keyword>
<name>A0A0P7G8L1_9EURY</name>
<feature type="transmembrane region" description="Helical" evidence="10">
    <location>
        <begin position="169"/>
        <end position="194"/>
    </location>
</feature>
<dbReference type="EMBL" id="LGUC01000001">
    <property type="protein sequence ID" value="KPN29623.1"/>
    <property type="molecule type" value="Genomic_DNA"/>
</dbReference>
<keyword evidence="8 10" id="KW-0472">Membrane</keyword>
<organism evidence="11 12">
    <name type="scientific">Halolamina pelagica</name>
    <dbReference type="NCBI Taxonomy" id="699431"/>
    <lineage>
        <taxon>Archaea</taxon>
        <taxon>Methanobacteriati</taxon>
        <taxon>Methanobacteriota</taxon>
        <taxon>Stenosarchaea group</taxon>
        <taxon>Halobacteria</taxon>
        <taxon>Halobacteriales</taxon>
        <taxon>Haloferacaceae</taxon>
    </lineage>
</organism>
<feature type="transmembrane region" description="Helical" evidence="10">
    <location>
        <begin position="424"/>
        <end position="445"/>
    </location>
</feature>
<evidence type="ECO:0000256" key="2">
    <source>
        <dbReference type="ARBA" id="ARBA00022448"/>
    </source>
</evidence>
<evidence type="ECO:0000313" key="12">
    <source>
        <dbReference type="Proteomes" id="UP000050535"/>
    </source>
</evidence>
<protein>
    <recommendedName>
        <fullName evidence="9">Multidrug-efflux transporter</fullName>
    </recommendedName>
</protein>
<dbReference type="GO" id="GO:0015297">
    <property type="term" value="F:antiporter activity"/>
    <property type="evidence" value="ECO:0007669"/>
    <property type="project" value="UniProtKB-KW"/>
</dbReference>
<dbReference type="PIRSF" id="PIRSF006603">
    <property type="entry name" value="DinF"/>
    <property type="match status" value="1"/>
</dbReference>
<dbReference type="PATRIC" id="fig|699431.3.peg.358"/>
<evidence type="ECO:0000256" key="8">
    <source>
        <dbReference type="ARBA" id="ARBA00023136"/>
    </source>
</evidence>
<evidence type="ECO:0000313" key="11">
    <source>
        <dbReference type="EMBL" id="KPN29623.1"/>
    </source>
</evidence>
<feature type="transmembrane region" description="Helical" evidence="10">
    <location>
        <begin position="394"/>
        <end position="418"/>
    </location>
</feature>
<keyword evidence="5 10" id="KW-0812">Transmembrane</keyword>
<evidence type="ECO:0000256" key="10">
    <source>
        <dbReference type="SAM" id="Phobius"/>
    </source>
</evidence>
<proteinExistence type="predicted"/>
<dbReference type="CDD" id="cd13137">
    <property type="entry name" value="MATE_NorM_like"/>
    <property type="match status" value="1"/>
</dbReference>
<dbReference type="PANTHER" id="PTHR43298:SF2">
    <property type="entry name" value="FMN_FAD EXPORTER YEEO-RELATED"/>
    <property type="match status" value="1"/>
</dbReference>
<accession>A0A0P7G8L1</accession>
<keyword evidence="3" id="KW-0050">Antiport</keyword>
<dbReference type="AlphaFoldDB" id="A0A0P7G8L1"/>
<evidence type="ECO:0000256" key="3">
    <source>
        <dbReference type="ARBA" id="ARBA00022449"/>
    </source>
</evidence>